<gene>
    <name evidence="2" type="ORF">SFLOR_v1c07250</name>
</gene>
<keyword evidence="3" id="KW-1185">Reference proteome</keyword>
<dbReference type="OrthoDB" id="388031at2"/>
<evidence type="ECO:0008006" key="4">
    <source>
        <dbReference type="Google" id="ProtNLM"/>
    </source>
</evidence>
<feature type="transmembrane region" description="Helical" evidence="1">
    <location>
        <begin position="317"/>
        <end position="341"/>
    </location>
</feature>
<dbReference type="RefSeq" id="WP_100916742.1">
    <property type="nucleotide sequence ID" value="NZ_CP025057.1"/>
</dbReference>
<organism evidence="2 3">
    <name type="scientific">Spiroplasma floricola 23-6</name>
    <dbReference type="NCBI Taxonomy" id="1336749"/>
    <lineage>
        <taxon>Bacteria</taxon>
        <taxon>Bacillati</taxon>
        <taxon>Mycoplasmatota</taxon>
        <taxon>Mollicutes</taxon>
        <taxon>Entomoplasmatales</taxon>
        <taxon>Spiroplasmataceae</taxon>
        <taxon>Spiroplasma</taxon>
    </lineage>
</organism>
<name>A0A2K8SED7_9MOLU</name>
<protein>
    <recommendedName>
        <fullName evidence="4">MATE efflux family protein</fullName>
    </recommendedName>
</protein>
<feature type="transmembrane region" description="Helical" evidence="1">
    <location>
        <begin position="197"/>
        <end position="222"/>
    </location>
</feature>
<feature type="transmembrane region" description="Helical" evidence="1">
    <location>
        <begin position="139"/>
        <end position="158"/>
    </location>
</feature>
<dbReference type="AlphaFoldDB" id="A0A2K8SED7"/>
<feature type="transmembrane region" description="Helical" evidence="1">
    <location>
        <begin position="99"/>
        <end position="119"/>
    </location>
</feature>
<proteinExistence type="predicted"/>
<feature type="transmembrane region" description="Helical" evidence="1">
    <location>
        <begin position="165"/>
        <end position="185"/>
    </location>
</feature>
<evidence type="ECO:0000256" key="1">
    <source>
        <dbReference type="SAM" id="Phobius"/>
    </source>
</evidence>
<feature type="transmembrane region" description="Helical" evidence="1">
    <location>
        <begin position="361"/>
        <end position="384"/>
    </location>
</feature>
<feature type="transmembrane region" description="Helical" evidence="1">
    <location>
        <begin position="391"/>
        <end position="411"/>
    </location>
</feature>
<dbReference type="KEGG" id="sfz:SFLOR_v1c07250"/>
<accession>A0A2K8SED7</accession>
<dbReference type="EMBL" id="CP025057">
    <property type="protein sequence ID" value="AUB31773.1"/>
    <property type="molecule type" value="Genomic_DNA"/>
</dbReference>
<reference evidence="2 3" key="1">
    <citation type="submission" date="2017-12" db="EMBL/GenBank/DDBJ databases">
        <title>Complete genome sequence of Spiroplasma floricola 23-6 (ATCC 29989).</title>
        <authorList>
            <person name="Tsai Y.-M."/>
            <person name="Wu P.-S."/>
            <person name="Lo W.-S."/>
            <person name="Kuo C.-H."/>
        </authorList>
    </citation>
    <scope>NUCLEOTIDE SEQUENCE [LARGE SCALE GENOMIC DNA]</scope>
    <source>
        <strain evidence="2 3">23-6</strain>
    </source>
</reference>
<keyword evidence="1" id="KW-1133">Transmembrane helix</keyword>
<dbReference type="Proteomes" id="UP000231823">
    <property type="component" value="Chromosome"/>
</dbReference>
<keyword evidence="1" id="KW-0812">Transmembrane</keyword>
<feature type="transmembrane region" description="Helical" evidence="1">
    <location>
        <begin position="243"/>
        <end position="265"/>
    </location>
</feature>
<keyword evidence="1" id="KW-0472">Membrane</keyword>
<feature type="transmembrane region" description="Helical" evidence="1">
    <location>
        <begin position="21"/>
        <end position="45"/>
    </location>
</feature>
<feature type="transmembrane region" description="Helical" evidence="1">
    <location>
        <begin position="285"/>
        <end position="305"/>
    </location>
</feature>
<sequence length="460" mass="53675">MNLFNIKKEEFSSLFKEQKSHWNLFIWIFLYSLIPACWILVRAIVITRYMSASVETYAQWDYLNIMLEVIQETIVLPLFWWFGSIKIGKKEDLNKIREVYIFTFIIYFILICVLNIFVGDLVKVIGSQQGYEQRVFFSLQLWSKIPSILTGISTVILLNLKNYKGFLALLIVKLLISIIFDFTLANNNVFDNAYIGLGLSTLLTEICLFVTSIIMLAYIFGFKNFFNLKTFSFNIKKWNFNKVFFSNVLASFLFSTINNTFYLFMMAKNMNIAKESDAYWLSNTVIWSWILMIPNVIFSINKSIVSTQNQLNFKKRVMLIFEFQLISLLSILLSFAIFIPVYKQFTMFLSDNNVDLVNRSWTIFSKLIWFFIFYVSASTFSAHFNGEGKNWLITAQALICNILTFVPFIIINSIGALQYTVDVLALMFGFSLMVSWIIGIIFIVGFLYIENLKEKKKITI</sequence>
<evidence type="ECO:0000313" key="3">
    <source>
        <dbReference type="Proteomes" id="UP000231823"/>
    </source>
</evidence>
<feature type="transmembrane region" description="Helical" evidence="1">
    <location>
        <begin position="423"/>
        <end position="449"/>
    </location>
</feature>
<evidence type="ECO:0000313" key="2">
    <source>
        <dbReference type="EMBL" id="AUB31773.1"/>
    </source>
</evidence>